<dbReference type="EMBL" id="FOPP01000007">
    <property type="protein sequence ID" value="SFH25436.1"/>
    <property type="molecule type" value="Genomic_DNA"/>
</dbReference>
<comment type="similarity">
    <text evidence="1">Belongs to the CvfB family.</text>
</comment>
<dbReference type="InterPro" id="IPR040764">
    <property type="entry name" value="CvfB_WH"/>
</dbReference>
<protein>
    <recommendedName>
        <fullName evidence="6">S1 motif domain-containing protein</fullName>
    </recommendedName>
</protein>
<evidence type="ECO:0000259" key="2">
    <source>
        <dbReference type="Pfam" id="PF13509"/>
    </source>
</evidence>
<name>A0A1I2YK88_9SPHI</name>
<evidence type="ECO:0000256" key="1">
    <source>
        <dbReference type="PIRNR" id="PIRNR012524"/>
    </source>
</evidence>
<keyword evidence="5" id="KW-1185">Reference proteome</keyword>
<dbReference type="STRING" id="414048.SAMN04489864_107122"/>
<evidence type="ECO:0008006" key="6">
    <source>
        <dbReference type="Google" id="ProtNLM"/>
    </source>
</evidence>
<organism evidence="4 5">
    <name type="scientific">Pedobacter insulae</name>
    <dbReference type="NCBI Taxonomy" id="414048"/>
    <lineage>
        <taxon>Bacteria</taxon>
        <taxon>Pseudomonadati</taxon>
        <taxon>Bacteroidota</taxon>
        <taxon>Sphingobacteriia</taxon>
        <taxon>Sphingobacteriales</taxon>
        <taxon>Sphingobacteriaceae</taxon>
        <taxon>Pedobacter</taxon>
    </lineage>
</organism>
<dbReference type="Gene3D" id="1.10.10.10">
    <property type="entry name" value="Winged helix-like DNA-binding domain superfamily/Winged helix DNA-binding domain"/>
    <property type="match status" value="1"/>
</dbReference>
<dbReference type="PIRSF" id="PIRSF012524">
    <property type="entry name" value="YitL_S1"/>
    <property type="match status" value="1"/>
</dbReference>
<dbReference type="AlphaFoldDB" id="A0A1I2YK88"/>
<dbReference type="InterPro" id="IPR014464">
    <property type="entry name" value="CvfB_fam"/>
</dbReference>
<reference evidence="4 5" key="1">
    <citation type="submission" date="2016-10" db="EMBL/GenBank/DDBJ databases">
        <authorList>
            <person name="de Groot N.N."/>
        </authorList>
    </citation>
    <scope>NUCLEOTIDE SEQUENCE [LARGE SCALE GENOMIC DNA]</scope>
    <source>
        <strain evidence="4 5">DSM 18684</strain>
    </source>
</reference>
<dbReference type="PANTHER" id="PTHR37296">
    <property type="entry name" value="CONSERVED VIRULENCE FACTOR B"/>
    <property type="match status" value="1"/>
</dbReference>
<dbReference type="Pfam" id="PF17783">
    <property type="entry name" value="WHD_CvfB"/>
    <property type="match status" value="1"/>
</dbReference>
<dbReference type="PANTHER" id="PTHR37296:SF1">
    <property type="entry name" value="CONSERVED VIRULENCE FACTOR B"/>
    <property type="match status" value="1"/>
</dbReference>
<dbReference type="InterPro" id="IPR036388">
    <property type="entry name" value="WH-like_DNA-bd_sf"/>
</dbReference>
<feature type="domain" description="Conserved virulence factor B first S1" evidence="2">
    <location>
        <begin position="26"/>
        <end position="85"/>
    </location>
</feature>
<dbReference type="InterPro" id="IPR012340">
    <property type="entry name" value="NA-bd_OB-fold"/>
</dbReference>
<proteinExistence type="inferred from homology"/>
<accession>A0A1I2YK88</accession>
<dbReference type="InterPro" id="IPR039566">
    <property type="entry name" value="CvfB_S1_st"/>
</dbReference>
<feature type="domain" description="Conserved virulence factor B-like winged helix" evidence="3">
    <location>
        <begin position="240"/>
        <end position="295"/>
    </location>
</feature>
<dbReference type="Proteomes" id="UP000199666">
    <property type="component" value="Unassembled WGS sequence"/>
</dbReference>
<evidence type="ECO:0000259" key="3">
    <source>
        <dbReference type="Pfam" id="PF17783"/>
    </source>
</evidence>
<evidence type="ECO:0000313" key="5">
    <source>
        <dbReference type="Proteomes" id="UP000199666"/>
    </source>
</evidence>
<evidence type="ECO:0000313" key="4">
    <source>
        <dbReference type="EMBL" id="SFH25436.1"/>
    </source>
</evidence>
<gene>
    <name evidence="4" type="ORF">SAMN04489864_107122</name>
</gene>
<feature type="domain" description="Conserved virulence factor B first S1" evidence="2">
    <location>
        <begin position="96"/>
        <end position="147"/>
    </location>
</feature>
<dbReference type="Gene3D" id="2.40.50.140">
    <property type="entry name" value="Nucleic acid-binding proteins"/>
    <property type="match status" value="2"/>
</dbReference>
<dbReference type="Pfam" id="PF13509">
    <property type="entry name" value="S1_2"/>
    <property type="match status" value="2"/>
</dbReference>
<sequence length="303" mass="34206">MVFNFLKPLRIFNSNFAFSKHNMITIGKFNDLQIAAKNSDGLSLSDGHREILLPYSDVPANVEIGDNITVFVFVNKDGQTIATTKKALAQVADFACLTVVDVTEDGAYLDLGIGKDVYVPTRDQKRPMQLDESYVVYLYLDESNQRMLASSRLDRFIEEEDFEIDEGDEVSLLISEKTDLGFNAIINNRYIGLLYHNELFANLKVGEQRKGWIKKIRIEGKIDLSLQPLGYSHILDTKDVLLKELRERGGKIALGDKSTPEEIYERFQISKSAFKKAIGGLYKERIITIGDHEISIVVDSLAD</sequence>